<reference evidence="1" key="1">
    <citation type="submission" date="2022-04" db="EMBL/GenBank/DDBJ databases">
        <title>Genome of the entomopathogenic fungus Entomophthora muscae.</title>
        <authorList>
            <person name="Elya C."/>
            <person name="Lovett B.R."/>
            <person name="Lee E."/>
            <person name="Macias A.M."/>
            <person name="Hajek A.E."/>
            <person name="De Bivort B.L."/>
            <person name="Kasson M.T."/>
            <person name="De Fine Licht H.H."/>
            <person name="Stajich J.E."/>
        </authorList>
    </citation>
    <scope>NUCLEOTIDE SEQUENCE</scope>
    <source>
        <strain evidence="1">Berkeley</strain>
    </source>
</reference>
<name>A0ACC2U130_9FUNG</name>
<evidence type="ECO:0000313" key="2">
    <source>
        <dbReference type="Proteomes" id="UP001165960"/>
    </source>
</evidence>
<evidence type="ECO:0000313" key="1">
    <source>
        <dbReference type="EMBL" id="KAJ9080306.1"/>
    </source>
</evidence>
<organism evidence="1 2">
    <name type="scientific">Entomophthora muscae</name>
    <dbReference type="NCBI Taxonomy" id="34485"/>
    <lineage>
        <taxon>Eukaryota</taxon>
        <taxon>Fungi</taxon>
        <taxon>Fungi incertae sedis</taxon>
        <taxon>Zoopagomycota</taxon>
        <taxon>Entomophthoromycotina</taxon>
        <taxon>Entomophthoromycetes</taxon>
        <taxon>Entomophthorales</taxon>
        <taxon>Entomophthoraceae</taxon>
        <taxon>Entomophthora</taxon>
    </lineage>
</organism>
<dbReference type="EMBL" id="QTSX02001575">
    <property type="protein sequence ID" value="KAJ9080306.1"/>
    <property type="molecule type" value="Genomic_DNA"/>
</dbReference>
<proteinExistence type="predicted"/>
<sequence>MLLSVSPDPWHQLFLSKIAVQEGPLSLLYVPDYLPGRALDVLLTVPDNDGSPFDQDLSALLAPTLLPPLLVPSSRDFPAEHLPLLIVLSPSCTPWLLASMLVMAVNIYLPPLSPDLSL</sequence>
<gene>
    <name evidence="1" type="ORF">DSO57_1026464</name>
</gene>
<dbReference type="Proteomes" id="UP001165960">
    <property type="component" value="Unassembled WGS sequence"/>
</dbReference>
<protein>
    <submittedName>
        <fullName evidence="1">Uncharacterized protein</fullName>
    </submittedName>
</protein>
<comment type="caution">
    <text evidence="1">The sequence shown here is derived from an EMBL/GenBank/DDBJ whole genome shotgun (WGS) entry which is preliminary data.</text>
</comment>
<accession>A0ACC2U130</accession>
<keyword evidence="2" id="KW-1185">Reference proteome</keyword>